<feature type="compositionally biased region" description="Basic residues" evidence="1">
    <location>
        <begin position="1"/>
        <end position="17"/>
    </location>
</feature>
<dbReference type="Ensembl" id="ENSMICT00000012158.3">
    <property type="protein sequence ID" value="ENSMICP00000011067.3"/>
    <property type="gene ID" value="ENSMICG00000012169.3"/>
</dbReference>
<dbReference type="SMART" id="SM01392">
    <property type="entry name" value="MAGE_N"/>
    <property type="match status" value="1"/>
</dbReference>
<dbReference type="Gene3D" id="1.10.10.1210">
    <property type="entry name" value="MAGE homology domain, winged helix WH2 motif"/>
    <property type="match status" value="1"/>
</dbReference>
<dbReference type="GO" id="GO:0000122">
    <property type="term" value="P:negative regulation of transcription by RNA polymerase II"/>
    <property type="evidence" value="ECO:0007669"/>
    <property type="project" value="TreeGrafter"/>
</dbReference>
<proteinExistence type="predicted"/>
<keyword evidence="4" id="KW-1185">Reference proteome</keyword>
<feature type="compositionally biased region" description="Low complexity" evidence="1">
    <location>
        <begin position="317"/>
        <end position="335"/>
    </location>
</feature>
<evidence type="ECO:0000256" key="1">
    <source>
        <dbReference type="SAM" id="MobiDB-lite"/>
    </source>
</evidence>
<organism evidence="3 4">
    <name type="scientific">Microcebus murinus</name>
    <name type="common">Gray mouse lemur</name>
    <name type="synonym">Lemur murinus</name>
    <dbReference type="NCBI Taxonomy" id="30608"/>
    <lineage>
        <taxon>Eukaryota</taxon>
        <taxon>Metazoa</taxon>
        <taxon>Chordata</taxon>
        <taxon>Craniata</taxon>
        <taxon>Vertebrata</taxon>
        <taxon>Euteleostomi</taxon>
        <taxon>Mammalia</taxon>
        <taxon>Eutheria</taxon>
        <taxon>Euarchontoglires</taxon>
        <taxon>Primates</taxon>
        <taxon>Strepsirrhini</taxon>
        <taxon>Lemuriformes</taxon>
        <taxon>Cheirogaleidae</taxon>
        <taxon>Microcebus</taxon>
    </lineage>
</organism>
<dbReference type="InterPro" id="IPR041899">
    <property type="entry name" value="MAGE_WH2"/>
</dbReference>
<sequence length="335" mass="37247">MPRGHKSKLRAREKRRQARGEPQGLGAAEAIAAGGEEAPSSSSAVSEGASRSAPAAGNPRKSRRARATCSSAAAVSGTRAEQGAQGQDGERPSSSRVSRSSERSTKDPLAKKVSMLVQFVLQKYKMKEPITKADMLKIVTKRYREHFPEILRKTTLRMELVFGLQLKEVDPRGRSFELVSKLHLSSDRSQTEDSFPKNGLLMPLLSVIFMNGDRASEEEIWEFLNVLGLHDGREHFIYGEPRKLITKNFVQEKYLEYRLVPDSDPPCYEFLWGSKAHAETSKMKVLEFLAKVTKTVPSTFQSQYEEALKDEEERSQTRVGARAGATAQASSSSQP</sequence>
<dbReference type="GeneTree" id="ENSGT00940000155485"/>
<dbReference type="Proteomes" id="UP000694394">
    <property type="component" value="Chromosome X"/>
</dbReference>
<feature type="compositionally biased region" description="Basic and acidic residues" evidence="1">
    <location>
        <begin position="88"/>
        <end position="108"/>
    </location>
</feature>
<evidence type="ECO:0000259" key="2">
    <source>
        <dbReference type="PROSITE" id="PS50838"/>
    </source>
</evidence>
<feature type="compositionally biased region" description="Low complexity" evidence="1">
    <location>
        <begin position="26"/>
        <end position="53"/>
    </location>
</feature>
<feature type="region of interest" description="Disordered" evidence="1">
    <location>
        <begin position="1"/>
        <end position="108"/>
    </location>
</feature>
<feature type="compositionally biased region" description="Low complexity" evidence="1">
    <location>
        <begin position="67"/>
        <end position="76"/>
    </location>
</feature>
<dbReference type="Pfam" id="PF01454">
    <property type="entry name" value="MAGE"/>
    <property type="match status" value="1"/>
</dbReference>
<dbReference type="AlphaFoldDB" id="A0A8C5V1N6"/>
<dbReference type="EMBL" id="ABDC03035941">
    <property type="status" value="NOT_ANNOTATED_CDS"/>
    <property type="molecule type" value="Genomic_DNA"/>
</dbReference>
<dbReference type="Gene3D" id="1.10.10.1200">
    <property type="entry name" value="MAGE homology domain, winged helix WH1 motif"/>
    <property type="match status" value="1"/>
</dbReference>
<dbReference type="Pfam" id="PF12440">
    <property type="entry name" value="MAGE_N"/>
    <property type="match status" value="1"/>
</dbReference>
<dbReference type="FunFam" id="1.10.10.1210:FF:000001">
    <property type="entry name" value="melanoma-associated antigen D1"/>
    <property type="match status" value="1"/>
</dbReference>
<dbReference type="PANTHER" id="PTHR11736">
    <property type="entry name" value="MELANOMA-ASSOCIATED ANTIGEN MAGE ANTIGEN"/>
    <property type="match status" value="1"/>
</dbReference>
<dbReference type="SMART" id="SM01373">
    <property type="entry name" value="MAGE"/>
    <property type="match status" value="1"/>
</dbReference>
<reference evidence="3" key="2">
    <citation type="submission" date="2025-08" db="UniProtKB">
        <authorList>
            <consortium name="Ensembl"/>
        </authorList>
    </citation>
    <scope>IDENTIFICATION</scope>
</reference>
<reference evidence="3" key="3">
    <citation type="submission" date="2025-09" db="UniProtKB">
        <authorList>
            <consortium name="Ensembl"/>
        </authorList>
    </citation>
    <scope>IDENTIFICATION</scope>
</reference>
<protein>
    <recommendedName>
        <fullName evidence="2">MAGE domain-containing protein</fullName>
    </recommendedName>
</protein>
<dbReference type="InterPro" id="IPR002190">
    <property type="entry name" value="MHD_dom"/>
</dbReference>
<accession>A0A8C5V1N6</accession>
<evidence type="ECO:0000313" key="3">
    <source>
        <dbReference type="Ensembl" id="ENSMICP00000011067.3"/>
    </source>
</evidence>
<reference evidence="3" key="1">
    <citation type="submission" date="2016-12" db="EMBL/GenBank/DDBJ databases">
        <title>Mouse lemur reference genome and diversity panel.</title>
        <authorList>
            <person name="Harris R."/>
            <person name="Larsen P."/>
            <person name="Liu Y."/>
            <person name="Hughes D.S."/>
            <person name="Murali S."/>
            <person name="Raveendran M."/>
            <person name="Korchina V."/>
            <person name="Wang M."/>
            <person name="Jhangiani S."/>
            <person name="Bandaranaike D."/>
            <person name="Bellair M."/>
            <person name="Blankenburg K."/>
            <person name="Chao H."/>
            <person name="Dahdouli M."/>
            <person name="Dinh H."/>
            <person name="Doddapaneni H."/>
            <person name="English A."/>
            <person name="Firestine M."/>
            <person name="Gnanaolivu R."/>
            <person name="Gross S."/>
            <person name="Hernandez B."/>
            <person name="Javaid M."/>
            <person name="Jayaseelan J."/>
            <person name="Jones J."/>
            <person name="Khan Z."/>
            <person name="Kovar C."/>
            <person name="Kurapati P."/>
            <person name="Le B."/>
            <person name="Lee S."/>
            <person name="Li M."/>
            <person name="Mathew T."/>
            <person name="Narasimhan A."/>
            <person name="Ngo D."/>
            <person name="Nguyen L."/>
            <person name="Okwuonu G."/>
            <person name="Ongeri F."/>
            <person name="Osuji N."/>
            <person name="Pu L.-L."/>
            <person name="Puazo M."/>
            <person name="Quiroz J."/>
            <person name="Raj R."/>
            <person name="Rajbhandari K."/>
            <person name="Reid J.G."/>
            <person name="Santibanez J."/>
            <person name="Sexton D."/>
            <person name="Skinner E."/>
            <person name="Vee V."/>
            <person name="Weissenberger G."/>
            <person name="Wu Y."/>
            <person name="Xin Y."/>
            <person name="Han Y."/>
            <person name="Campbell C."/>
            <person name="Brown A."/>
            <person name="Sullivan B."/>
            <person name="Shelton J."/>
            <person name="Brown S."/>
            <person name="Dudchenko O."/>
            <person name="Machol I."/>
            <person name="Durand N."/>
            <person name="Shamim M."/>
            <person name="Lieberman A."/>
            <person name="Muzny D.M."/>
            <person name="Richards S."/>
            <person name="Yoder A."/>
            <person name="Worley K.C."/>
            <person name="Rogers J."/>
            <person name="Gibbs R.A."/>
        </authorList>
    </citation>
    <scope>NUCLEOTIDE SEQUENCE [LARGE SCALE GENOMIC DNA]</scope>
</reference>
<evidence type="ECO:0000313" key="4">
    <source>
        <dbReference type="Proteomes" id="UP000694394"/>
    </source>
</evidence>
<dbReference type="FunFam" id="1.10.10.1200:FF:000007">
    <property type="entry name" value="Melanoma-associated antigen C2"/>
    <property type="match status" value="1"/>
</dbReference>
<feature type="domain" description="MAGE" evidence="2">
    <location>
        <begin position="109"/>
        <end position="307"/>
    </location>
</feature>
<dbReference type="PANTHER" id="PTHR11736:SF164">
    <property type="entry name" value="MELANOMA-ASSOCIATED ANTIGEN B1"/>
    <property type="match status" value="1"/>
</dbReference>
<feature type="region of interest" description="Disordered" evidence="1">
    <location>
        <begin position="304"/>
        <end position="335"/>
    </location>
</feature>
<dbReference type="InterPro" id="IPR021072">
    <property type="entry name" value="MAGE_N"/>
</dbReference>
<dbReference type="InterPro" id="IPR037445">
    <property type="entry name" value="MAGE"/>
</dbReference>
<dbReference type="PROSITE" id="PS50838">
    <property type="entry name" value="MAGE"/>
    <property type="match status" value="1"/>
</dbReference>
<dbReference type="GO" id="GO:0005634">
    <property type="term" value="C:nucleus"/>
    <property type="evidence" value="ECO:0007669"/>
    <property type="project" value="TreeGrafter"/>
</dbReference>
<name>A0A8C5V1N6_MICMU</name>
<dbReference type="InterPro" id="IPR041898">
    <property type="entry name" value="MAGE_WH1"/>
</dbReference>